<sequence>MGIFDPGFASLLTASTKTSSGQYDQVIAISQDMLNQLFVDGKLFLHPEFKTINYPGSKSGNPNGVSLTFQFDSTKIAFDVNLRCFVVSLYVKAGSITILSDAINISGAVFTFRYSIGEGQLLRPKDGTYFRDVIGVGRSPYRWDWDATLWPNGNGGTIPFQQWMSDAGINGLRTQFLLYTFLGEYDGYLATLGLDPLFSRIVYETLNITPLQTSFPTSFYTLYPYQGDNFGGNYGNKDALVICSMIGRNLGTTLSDPDLLQTGNYCTLDSEPGTNDGVNGTLMLSRRYFFEKVFCPRVQRMNQAADIVFNDPSFYVDENNNIQIVENYTIGMDSAHPDANKPPFNYIWDQNQQAYVFFKVNNHPWVQFKNPSREDYIGCTEQVTVNNAVTFEPGTPTIHMKGSTRVYSTTKRGTDPAFAKPDAYSIITDYTVNWQATFTLADPDTDIKSLDQGRVYYTGNLPDVKIDIVGGLDQRAVRGDFYFKLWTAFQAFFADETSLIPYSDGPHVVPANGMFHYQNQVFTNSGDLRARIFYHRPQ</sequence>
<accession>S8BW61</accession>
<dbReference type="HOGENOM" id="CLU_506238_0_0_1"/>
<dbReference type="Proteomes" id="UP000015100">
    <property type="component" value="Unassembled WGS sequence"/>
</dbReference>
<comment type="caution">
    <text evidence="1">The sequence shown here is derived from an EMBL/GenBank/DDBJ whole genome shotgun (WGS) entry which is preliminary data.</text>
</comment>
<dbReference type="AlphaFoldDB" id="S8BW61"/>
<evidence type="ECO:0000313" key="2">
    <source>
        <dbReference type="Proteomes" id="UP000015100"/>
    </source>
</evidence>
<proteinExistence type="predicted"/>
<organism evidence="1 2">
    <name type="scientific">Dactylellina haptotyla (strain CBS 200.50)</name>
    <name type="common">Nematode-trapping fungus</name>
    <name type="synonym">Monacrosporium haptotylum</name>
    <dbReference type="NCBI Taxonomy" id="1284197"/>
    <lineage>
        <taxon>Eukaryota</taxon>
        <taxon>Fungi</taxon>
        <taxon>Dikarya</taxon>
        <taxon>Ascomycota</taxon>
        <taxon>Pezizomycotina</taxon>
        <taxon>Orbiliomycetes</taxon>
        <taxon>Orbiliales</taxon>
        <taxon>Orbiliaceae</taxon>
        <taxon>Dactylellina</taxon>
    </lineage>
</organism>
<dbReference type="EMBL" id="AQGS01000467">
    <property type="protein sequence ID" value="EPS39552.1"/>
    <property type="molecule type" value="Genomic_DNA"/>
</dbReference>
<reference evidence="1 2" key="1">
    <citation type="journal article" date="2013" name="PLoS Genet.">
        <title>Genomic mechanisms accounting for the adaptation to parasitism in nematode-trapping fungi.</title>
        <authorList>
            <person name="Meerupati T."/>
            <person name="Andersson K.M."/>
            <person name="Friman E."/>
            <person name="Kumar D."/>
            <person name="Tunlid A."/>
            <person name="Ahren D."/>
        </authorList>
    </citation>
    <scope>NUCLEOTIDE SEQUENCE [LARGE SCALE GENOMIC DNA]</scope>
    <source>
        <strain evidence="1 2">CBS 200.50</strain>
    </source>
</reference>
<reference evidence="2" key="2">
    <citation type="submission" date="2013-04" db="EMBL/GenBank/DDBJ databases">
        <title>Genomic mechanisms accounting for the adaptation to parasitism in nematode-trapping fungi.</title>
        <authorList>
            <person name="Ahren D.G."/>
        </authorList>
    </citation>
    <scope>NUCLEOTIDE SEQUENCE [LARGE SCALE GENOMIC DNA]</scope>
    <source>
        <strain evidence="2">CBS 200.50</strain>
    </source>
</reference>
<protein>
    <submittedName>
        <fullName evidence="1">Uncharacterized protein</fullName>
    </submittedName>
</protein>
<keyword evidence="2" id="KW-1185">Reference proteome</keyword>
<name>S8BW61_DACHA</name>
<evidence type="ECO:0000313" key="1">
    <source>
        <dbReference type="EMBL" id="EPS39552.1"/>
    </source>
</evidence>
<gene>
    <name evidence="1" type="ORF">H072_6667</name>
</gene>